<name>A0A085LRB9_9BILA</name>
<feature type="compositionally biased region" description="Basic residues" evidence="1">
    <location>
        <begin position="100"/>
        <end position="113"/>
    </location>
</feature>
<evidence type="ECO:0000256" key="1">
    <source>
        <dbReference type="SAM" id="MobiDB-lite"/>
    </source>
</evidence>
<dbReference type="AlphaFoldDB" id="A0A085LRB9"/>
<dbReference type="EMBL" id="KL367478">
    <property type="protein sequence ID" value="KFD72344.1"/>
    <property type="molecule type" value="Genomic_DNA"/>
</dbReference>
<accession>A0A085LRB9</accession>
<evidence type="ECO:0000259" key="2">
    <source>
        <dbReference type="PROSITE" id="PS00028"/>
    </source>
</evidence>
<evidence type="ECO:0000313" key="5">
    <source>
        <dbReference type="Proteomes" id="UP000030764"/>
    </source>
</evidence>
<reference evidence="3 5" key="1">
    <citation type="journal article" date="2014" name="Nat. Genet.">
        <title>Genome and transcriptome of the porcine whipworm Trichuris suis.</title>
        <authorList>
            <person name="Jex A.R."/>
            <person name="Nejsum P."/>
            <person name="Schwarz E.M."/>
            <person name="Hu L."/>
            <person name="Young N.D."/>
            <person name="Hall R.S."/>
            <person name="Korhonen P.K."/>
            <person name="Liao S."/>
            <person name="Thamsborg S."/>
            <person name="Xia J."/>
            <person name="Xu P."/>
            <person name="Wang S."/>
            <person name="Scheerlinck J.P."/>
            <person name="Hofmann A."/>
            <person name="Sternberg P.W."/>
            <person name="Wang J."/>
            <person name="Gasser R.B."/>
        </authorList>
    </citation>
    <scope>NUCLEOTIDE SEQUENCE [LARGE SCALE GENOMIC DNA]</scope>
    <source>
        <strain evidence="4">DCEP-RM93F</strain>
        <strain evidence="3">DCEP-RM93M</strain>
    </source>
</reference>
<evidence type="ECO:0000313" key="3">
    <source>
        <dbReference type="EMBL" id="KFD47515.1"/>
    </source>
</evidence>
<feature type="compositionally biased region" description="Basic and acidic residues" evidence="1">
    <location>
        <begin position="157"/>
        <end position="176"/>
    </location>
</feature>
<dbReference type="InterPro" id="IPR013087">
    <property type="entry name" value="Znf_C2H2_type"/>
</dbReference>
<dbReference type="PROSITE" id="PS00028">
    <property type="entry name" value="ZINC_FINGER_C2H2_1"/>
    <property type="match status" value="1"/>
</dbReference>
<dbReference type="EMBL" id="KL363324">
    <property type="protein sequence ID" value="KFD47515.1"/>
    <property type="molecule type" value="Genomic_DNA"/>
</dbReference>
<sequence>MVRRVLRSSTRPLAYELRLRERDPTTRTTQVRRCLDSLIPDWRKYVKWSDNRTHATCKLCGRTLCTPKGKPFSFKRHLLGKHQPKAEEATSERRSNVAHTKLKGALSRKRNGRHCRVTPAALKKNKGSQAGSCGHAEKKVSETLESGGLAAGTAENAKSKAPLDDEGPKRNATKQDNRLVINTNWSSNGPFANCRPCKLTDEELATVCSFEWQLHGKRSLDGEWVTCEWCTEAFPILEESPLEEFKKHLTNWHNIEFLNGWNESMVNELSPERNLALDGQYLFCNVCCSAIFITFADLEKHMNEHHGIY</sequence>
<feature type="domain" description="C2H2-type" evidence="2">
    <location>
        <begin position="284"/>
        <end position="306"/>
    </location>
</feature>
<organism evidence="3 5">
    <name type="scientific">Trichuris suis</name>
    <name type="common">pig whipworm</name>
    <dbReference type="NCBI Taxonomy" id="68888"/>
    <lineage>
        <taxon>Eukaryota</taxon>
        <taxon>Metazoa</taxon>
        <taxon>Ecdysozoa</taxon>
        <taxon>Nematoda</taxon>
        <taxon>Enoplea</taxon>
        <taxon>Dorylaimia</taxon>
        <taxon>Trichinellida</taxon>
        <taxon>Trichuridae</taxon>
        <taxon>Trichuris</taxon>
    </lineage>
</organism>
<dbReference type="Proteomes" id="UP000030758">
    <property type="component" value="Unassembled WGS sequence"/>
</dbReference>
<feature type="compositionally biased region" description="Basic and acidic residues" evidence="1">
    <location>
        <begin position="84"/>
        <end position="95"/>
    </location>
</feature>
<protein>
    <recommendedName>
        <fullName evidence="2">C2H2-type domain-containing protein</fullName>
    </recommendedName>
</protein>
<keyword evidence="5" id="KW-1185">Reference proteome</keyword>
<gene>
    <name evidence="3" type="ORF">M513_11609</name>
    <name evidence="4" type="ORF">M514_11609</name>
</gene>
<dbReference type="Proteomes" id="UP000030764">
    <property type="component" value="Unassembled WGS sequence"/>
</dbReference>
<dbReference type="OrthoDB" id="5931851at2759"/>
<proteinExistence type="predicted"/>
<feature type="region of interest" description="Disordered" evidence="1">
    <location>
        <begin position="79"/>
        <end position="113"/>
    </location>
</feature>
<evidence type="ECO:0000313" key="4">
    <source>
        <dbReference type="EMBL" id="KFD72344.1"/>
    </source>
</evidence>
<feature type="region of interest" description="Disordered" evidence="1">
    <location>
        <begin position="151"/>
        <end position="176"/>
    </location>
</feature>